<organism evidence="14 15">
    <name type="scientific">Lepraria neglecta</name>
    <dbReference type="NCBI Taxonomy" id="209136"/>
    <lineage>
        <taxon>Eukaryota</taxon>
        <taxon>Fungi</taxon>
        <taxon>Dikarya</taxon>
        <taxon>Ascomycota</taxon>
        <taxon>Pezizomycotina</taxon>
        <taxon>Lecanoromycetes</taxon>
        <taxon>OSLEUM clade</taxon>
        <taxon>Lecanoromycetidae</taxon>
        <taxon>Lecanorales</taxon>
        <taxon>Lecanorineae</taxon>
        <taxon>Stereocaulaceae</taxon>
        <taxon>Lepraria</taxon>
    </lineage>
</organism>
<evidence type="ECO:0000313" key="14">
    <source>
        <dbReference type="EMBL" id="KAK3178721.1"/>
    </source>
</evidence>
<keyword evidence="15" id="KW-1185">Reference proteome</keyword>
<comment type="subcellular location">
    <subcellularLocation>
        <location evidence="2">Cytoplasm</location>
    </subcellularLocation>
    <subcellularLocation>
        <location evidence="1">Nucleus</location>
    </subcellularLocation>
</comment>
<feature type="region of interest" description="Disordered" evidence="12">
    <location>
        <begin position="38"/>
        <end position="57"/>
    </location>
</feature>
<evidence type="ECO:0000256" key="7">
    <source>
        <dbReference type="ARBA" id="ARBA00022801"/>
    </source>
</evidence>
<feature type="compositionally biased region" description="Polar residues" evidence="12">
    <location>
        <begin position="136"/>
        <end position="147"/>
    </location>
</feature>
<keyword evidence="6" id="KW-0540">Nuclease</keyword>
<proteinExistence type="inferred from homology"/>
<feature type="domain" description="Exonuclease" evidence="13">
    <location>
        <begin position="430"/>
        <end position="614"/>
    </location>
</feature>
<dbReference type="AlphaFoldDB" id="A0AAE0DPV3"/>
<dbReference type="GO" id="GO:0006364">
    <property type="term" value="P:rRNA processing"/>
    <property type="evidence" value="ECO:0007669"/>
    <property type="project" value="UniProtKB-KW"/>
</dbReference>
<keyword evidence="8" id="KW-0269">Exonuclease</keyword>
<reference evidence="14" key="1">
    <citation type="submission" date="2022-11" db="EMBL/GenBank/DDBJ databases">
        <title>Chromosomal genome sequence assembly and mating type (MAT) locus characterization of the leprose asexual lichenized fungus Lepraria neglecta (Nyl.) Erichsen.</title>
        <authorList>
            <person name="Allen J.L."/>
            <person name="Pfeffer B."/>
        </authorList>
    </citation>
    <scope>NUCLEOTIDE SEQUENCE</scope>
    <source>
        <strain evidence="14">Allen 5258</strain>
    </source>
</reference>
<dbReference type="PANTHER" id="PTHR12801:SF112">
    <property type="entry name" value="RNA EXONUCLEASE 3"/>
    <property type="match status" value="1"/>
</dbReference>
<dbReference type="Gene3D" id="3.30.420.10">
    <property type="entry name" value="Ribonuclease H-like superfamily/Ribonuclease H"/>
    <property type="match status" value="1"/>
</dbReference>
<dbReference type="InterPro" id="IPR036397">
    <property type="entry name" value="RNaseH_sf"/>
</dbReference>
<dbReference type="SMART" id="SM00479">
    <property type="entry name" value="EXOIII"/>
    <property type="match status" value="1"/>
</dbReference>
<dbReference type="InterPro" id="IPR047021">
    <property type="entry name" value="REXO1/3/4-like"/>
</dbReference>
<feature type="region of interest" description="Disordered" evidence="12">
    <location>
        <begin position="64"/>
        <end position="148"/>
    </location>
</feature>
<dbReference type="FunFam" id="3.30.420.10:FF:000109">
    <property type="entry name" value="RNA exonuclease 3"/>
    <property type="match status" value="1"/>
</dbReference>
<comment type="function">
    <text evidence="10">3' to 5' exoribonuclease required for proper 3' end maturation of MRP RNA and of the U5L snRNA.</text>
</comment>
<keyword evidence="9" id="KW-0539">Nucleus</keyword>
<dbReference type="SUPFAM" id="SSF53098">
    <property type="entry name" value="Ribonuclease H-like"/>
    <property type="match status" value="1"/>
</dbReference>
<dbReference type="GO" id="GO:0005737">
    <property type="term" value="C:cytoplasm"/>
    <property type="evidence" value="ECO:0007669"/>
    <property type="project" value="UniProtKB-SubCell"/>
</dbReference>
<evidence type="ECO:0000256" key="5">
    <source>
        <dbReference type="ARBA" id="ARBA00022552"/>
    </source>
</evidence>
<keyword evidence="5" id="KW-0698">rRNA processing</keyword>
<dbReference type="GO" id="GO:0004527">
    <property type="term" value="F:exonuclease activity"/>
    <property type="evidence" value="ECO:0007669"/>
    <property type="project" value="UniProtKB-KW"/>
</dbReference>
<dbReference type="Proteomes" id="UP001276659">
    <property type="component" value="Unassembled WGS sequence"/>
</dbReference>
<dbReference type="InterPro" id="IPR034922">
    <property type="entry name" value="REX1-like_exo"/>
</dbReference>
<name>A0AAE0DPV3_9LECA</name>
<gene>
    <name evidence="14" type="ORF">OEA41_000858</name>
</gene>
<evidence type="ECO:0000256" key="3">
    <source>
        <dbReference type="ARBA" id="ARBA00006357"/>
    </source>
</evidence>
<sequence>MFSSIGLFQQVQCPEQSHCSLSNCIFAHHSPSAVQAAEGLPLTPPIPSSSHDDALDQDRLRKRRRLGNDNENATERDISGSNAQKRDHLAFQQGRAGTAVLKPPFTASREISPPPLRSSKGSTSQHTPAQDRTAISLKSTKDPNLNGLTAPAKKVVEEFLNPRMIPKPPASHAVRMQLLTMVHEQMVRLNEEVWQSQDPSKSILLLNSQELILEALDEEEKVAKQSPAVYLNIVKLRITKLRKMQLAGWKEERLKQIARRTPVEVPTEAVKTLKVIETGLTTSEEIAFLSKLSARQSQLTKYGYVPIAPSDKEVAKAREGVEAAQGWEECDRCKSRFQVFAGRREEDGALTSGGQCTYHPAKPRRPISKDKADKIVKESIYACCNESVGQSSGCTAAPTHVFKVSDPKRLALVMPFKETPPKLLTPGPNIAVCFDCEMGYTTMGLELIRLTATSWPNGEELLDVLVRPLGEVLDLNSRFSGVFPKDYADAIPYNSGLDTSQAPNADGKPQLRLVDSPAAARDLLFGLLTPETPLIGHALDNDLNAARIIHPSIVDSVLLYPHPRGLPIRFGLKVLMKKHLDRDIQTGGAQGHDSKEDAQAAGDLVRLKVAETWKAMKRDGWTMRDREFLPPLPNVSTTNVPFGAYAAQTKG</sequence>
<keyword evidence="7" id="KW-0378">Hydrolase</keyword>
<accession>A0AAE0DPV3</accession>
<comment type="caution">
    <text evidence="14">The sequence shown here is derived from an EMBL/GenBank/DDBJ whole genome shotgun (WGS) entry which is preliminary data.</text>
</comment>
<evidence type="ECO:0000259" key="13">
    <source>
        <dbReference type="SMART" id="SM00479"/>
    </source>
</evidence>
<feature type="compositionally biased region" description="Basic and acidic residues" evidence="12">
    <location>
        <begin position="73"/>
        <end position="89"/>
    </location>
</feature>
<comment type="similarity">
    <text evidence="3">Belongs to the REXO1/REXO3 family.</text>
</comment>
<evidence type="ECO:0000313" key="15">
    <source>
        <dbReference type="Proteomes" id="UP001276659"/>
    </source>
</evidence>
<evidence type="ECO:0000256" key="6">
    <source>
        <dbReference type="ARBA" id="ARBA00022722"/>
    </source>
</evidence>
<dbReference type="GO" id="GO:0003676">
    <property type="term" value="F:nucleic acid binding"/>
    <property type="evidence" value="ECO:0007669"/>
    <property type="project" value="InterPro"/>
</dbReference>
<evidence type="ECO:0000256" key="1">
    <source>
        <dbReference type="ARBA" id="ARBA00004123"/>
    </source>
</evidence>
<evidence type="ECO:0000256" key="9">
    <source>
        <dbReference type="ARBA" id="ARBA00023242"/>
    </source>
</evidence>
<evidence type="ECO:0000256" key="10">
    <source>
        <dbReference type="ARBA" id="ARBA00037201"/>
    </source>
</evidence>
<dbReference type="GO" id="GO:0005634">
    <property type="term" value="C:nucleus"/>
    <property type="evidence" value="ECO:0007669"/>
    <property type="project" value="UniProtKB-SubCell"/>
</dbReference>
<keyword evidence="4" id="KW-0963">Cytoplasm</keyword>
<dbReference type="InterPro" id="IPR012337">
    <property type="entry name" value="RNaseH-like_sf"/>
</dbReference>
<dbReference type="CDD" id="cd06145">
    <property type="entry name" value="REX1_like"/>
    <property type="match status" value="1"/>
</dbReference>
<protein>
    <recommendedName>
        <fullName evidence="11">RNA exonuclease 3</fullName>
    </recommendedName>
</protein>
<dbReference type="EMBL" id="JASNWA010000003">
    <property type="protein sequence ID" value="KAK3178721.1"/>
    <property type="molecule type" value="Genomic_DNA"/>
</dbReference>
<evidence type="ECO:0000256" key="11">
    <source>
        <dbReference type="ARBA" id="ARBA00039985"/>
    </source>
</evidence>
<dbReference type="InterPro" id="IPR013520">
    <property type="entry name" value="Ribonucl_H"/>
</dbReference>
<evidence type="ECO:0000256" key="4">
    <source>
        <dbReference type="ARBA" id="ARBA00022490"/>
    </source>
</evidence>
<evidence type="ECO:0000256" key="12">
    <source>
        <dbReference type="SAM" id="MobiDB-lite"/>
    </source>
</evidence>
<dbReference type="PANTHER" id="PTHR12801">
    <property type="entry name" value="RNA EXONUCLEASE REXO1 / RECO3 FAMILY MEMBER-RELATED"/>
    <property type="match status" value="1"/>
</dbReference>
<evidence type="ECO:0000256" key="8">
    <source>
        <dbReference type="ARBA" id="ARBA00022839"/>
    </source>
</evidence>
<evidence type="ECO:0000256" key="2">
    <source>
        <dbReference type="ARBA" id="ARBA00004496"/>
    </source>
</evidence>
<feature type="compositionally biased region" description="Polar residues" evidence="12">
    <location>
        <begin position="119"/>
        <end position="130"/>
    </location>
</feature>